<feature type="transmembrane region" description="Helical" evidence="6">
    <location>
        <begin position="86"/>
        <end position="111"/>
    </location>
</feature>
<dbReference type="EMBL" id="LR134182">
    <property type="protein sequence ID" value="VEB43335.1"/>
    <property type="molecule type" value="Genomic_DNA"/>
</dbReference>
<protein>
    <submittedName>
        <fullName evidence="7">Modulator of FtsH protease YccA</fullName>
    </submittedName>
</protein>
<evidence type="ECO:0000313" key="7">
    <source>
        <dbReference type="EMBL" id="VEB43335.1"/>
    </source>
</evidence>
<dbReference type="GO" id="GO:0005886">
    <property type="term" value="C:plasma membrane"/>
    <property type="evidence" value="ECO:0007669"/>
    <property type="project" value="UniProtKB-SubCell"/>
</dbReference>
<dbReference type="AlphaFoldDB" id="A0A3S4HN74"/>
<evidence type="ECO:0000256" key="2">
    <source>
        <dbReference type="ARBA" id="ARBA00022475"/>
    </source>
</evidence>
<comment type="subcellular location">
    <subcellularLocation>
        <location evidence="1">Cell membrane</location>
        <topology evidence="1">Multi-pass membrane protein</topology>
    </subcellularLocation>
</comment>
<dbReference type="PANTHER" id="PTHR23291:SF115">
    <property type="entry name" value="MODULATOR OF FTSH PROTEASE YCCA"/>
    <property type="match status" value="1"/>
</dbReference>
<comment type="similarity">
    <text evidence="6">Belongs to the BI1 family.</text>
</comment>
<dbReference type="Pfam" id="PF01027">
    <property type="entry name" value="Bax1-I"/>
    <property type="match status" value="1"/>
</dbReference>
<evidence type="ECO:0000256" key="3">
    <source>
        <dbReference type="ARBA" id="ARBA00022692"/>
    </source>
</evidence>
<reference evidence="7 8" key="1">
    <citation type="submission" date="2018-12" db="EMBL/GenBank/DDBJ databases">
        <authorList>
            <consortium name="Pathogen Informatics"/>
        </authorList>
    </citation>
    <scope>NUCLEOTIDE SEQUENCE [LARGE SCALE GENOMIC DNA]</scope>
    <source>
        <strain evidence="7 8">NCTC9695</strain>
    </source>
</reference>
<sequence>MTAGAATSAVFFVMAGIATTTKRDLSGLGNFLTVGAIVLMVAVVANLFLRMPGFQLMIAAAFALFSSLMILWQVKTVVDGGENSYISAALSIYISIYNLFTSLLQLLLAFAGNRD</sequence>
<gene>
    <name evidence="7" type="primary">yccA</name>
    <name evidence="7" type="ORF">NCTC9695_03791</name>
</gene>
<keyword evidence="7" id="KW-0378">Hydrolase</keyword>
<dbReference type="GO" id="GO:0006508">
    <property type="term" value="P:proteolysis"/>
    <property type="evidence" value="ECO:0007669"/>
    <property type="project" value="UniProtKB-KW"/>
</dbReference>
<feature type="transmembrane region" description="Helical" evidence="6">
    <location>
        <begin position="28"/>
        <end position="49"/>
    </location>
</feature>
<keyword evidence="4 6" id="KW-1133">Transmembrane helix</keyword>
<proteinExistence type="inferred from homology"/>
<dbReference type="GO" id="GO:0008233">
    <property type="term" value="F:peptidase activity"/>
    <property type="evidence" value="ECO:0007669"/>
    <property type="project" value="UniProtKB-KW"/>
</dbReference>
<evidence type="ECO:0000256" key="5">
    <source>
        <dbReference type="ARBA" id="ARBA00023136"/>
    </source>
</evidence>
<keyword evidence="2" id="KW-1003">Cell membrane</keyword>
<organism evidence="7 8">
    <name type="scientific">Chromobacterium violaceum</name>
    <dbReference type="NCBI Taxonomy" id="536"/>
    <lineage>
        <taxon>Bacteria</taxon>
        <taxon>Pseudomonadati</taxon>
        <taxon>Pseudomonadota</taxon>
        <taxon>Betaproteobacteria</taxon>
        <taxon>Neisseriales</taxon>
        <taxon>Chromobacteriaceae</taxon>
        <taxon>Chromobacterium</taxon>
    </lineage>
</organism>
<dbReference type="InterPro" id="IPR006214">
    <property type="entry name" value="Bax_inhibitor_1-related"/>
</dbReference>
<evidence type="ECO:0000256" key="4">
    <source>
        <dbReference type="ARBA" id="ARBA00022989"/>
    </source>
</evidence>
<keyword evidence="7" id="KW-0645">Protease</keyword>
<dbReference type="PANTHER" id="PTHR23291">
    <property type="entry name" value="BAX INHIBITOR-RELATED"/>
    <property type="match status" value="1"/>
</dbReference>
<evidence type="ECO:0000313" key="8">
    <source>
        <dbReference type="Proteomes" id="UP000275777"/>
    </source>
</evidence>
<keyword evidence="3 6" id="KW-0812">Transmembrane</keyword>
<feature type="transmembrane region" description="Helical" evidence="6">
    <location>
        <begin position="56"/>
        <end position="74"/>
    </location>
</feature>
<evidence type="ECO:0000256" key="6">
    <source>
        <dbReference type="RuleBase" id="RU004379"/>
    </source>
</evidence>
<dbReference type="Proteomes" id="UP000275777">
    <property type="component" value="Chromosome"/>
</dbReference>
<accession>A0A3S4HN74</accession>
<comment type="caution">
    <text evidence="6">Lacks conserved residue(s) required for the propagation of feature annotation.</text>
</comment>
<name>A0A3S4HN74_CHRVL</name>
<evidence type="ECO:0000256" key="1">
    <source>
        <dbReference type="ARBA" id="ARBA00004651"/>
    </source>
</evidence>
<keyword evidence="5 6" id="KW-0472">Membrane</keyword>